<keyword evidence="2" id="KW-0472">Membrane</keyword>
<name>A0ABR9VVG3_9SYNC</name>
<keyword evidence="4" id="KW-1185">Reference proteome</keyword>
<keyword evidence="2" id="KW-1133">Transmembrane helix</keyword>
<dbReference type="Proteomes" id="UP000658720">
    <property type="component" value="Unassembled WGS sequence"/>
</dbReference>
<comment type="caution">
    <text evidence="3">The sequence shown here is derived from an EMBL/GenBank/DDBJ whole genome shotgun (WGS) entry which is preliminary data.</text>
</comment>
<evidence type="ECO:0000256" key="1">
    <source>
        <dbReference type="SAM" id="MobiDB-lite"/>
    </source>
</evidence>
<proteinExistence type="predicted"/>
<dbReference type="RefSeq" id="WP_194020738.1">
    <property type="nucleotide sequence ID" value="NZ_JADEVV010000059.1"/>
</dbReference>
<feature type="transmembrane region" description="Helical" evidence="2">
    <location>
        <begin position="12"/>
        <end position="31"/>
    </location>
</feature>
<evidence type="ECO:0000313" key="3">
    <source>
        <dbReference type="EMBL" id="MBE9255345.1"/>
    </source>
</evidence>
<accession>A0ABR9VVG3</accession>
<protein>
    <submittedName>
        <fullName evidence="3">Uncharacterized protein</fullName>
    </submittedName>
</protein>
<keyword evidence="2" id="KW-0812">Transmembrane</keyword>
<dbReference type="EMBL" id="JADEVV010000059">
    <property type="protein sequence ID" value="MBE9255345.1"/>
    <property type="molecule type" value="Genomic_DNA"/>
</dbReference>
<evidence type="ECO:0000256" key="2">
    <source>
        <dbReference type="SAM" id="Phobius"/>
    </source>
</evidence>
<reference evidence="3 4" key="1">
    <citation type="submission" date="2020-10" db="EMBL/GenBank/DDBJ databases">
        <authorList>
            <person name="Castelo-Branco R."/>
            <person name="Eusebio N."/>
            <person name="Adriana R."/>
            <person name="Vieira A."/>
            <person name="Brugerolle De Fraissinette N."/>
            <person name="Rezende De Castro R."/>
            <person name="Schneider M.P."/>
            <person name="Vasconcelos V."/>
            <person name="Leao P.N."/>
        </authorList>
    </citation>
    <scope>NUCLEOTIDE SEQUENCE [LARGE SCALE GENOMIC DNA]</scope>
    <source>
        <strain evidence="3 4">LEGE 00031</strain>
    </source>
</reference>
<organism evidence="3 4">
    <name type="scientific">Synechocystis salina LEGE 00031</name>
    <dbReference type="NCBI Taxonomy" id="1828736"/>
    <lineage>
        <taxon>Bacteria</taxon>
        <taxon>Bacillati</taxon>
        <taxon>Cyanobacteriota</taxon>
        <taxon>Cyanophyceae</taxon>
        <taxon>Synechococcales</taxon>
        <taxon>Merismopediaceae</taxon>
        <taxon>Synechocystis</taxon>
    </lineage>
</organism>
<gene>
    <name evidence="3" type="ORF">IQ217_16180</name>
</gene>
<sequence length="92" mass="10005">MRIFAPHPLWQTLVFTAGIMLAAGMGFGMALRSAPPRVVTDADLTVPTEPQDGGGMFRSEQGFPPQPDWNLDSQGEDENQGGARYNSLQMQP</sequence>
<feature type="region of interest" description="Disordered" evidence="1">
    <location>
        <begin position="44"/>
        <end position="92"/>
    </location>
</feature>
<evidence type="ECO:0000313" key="4">
    <source>
        <dbReference type="Proteomes" id="UP000658720"/>
    </source>
</evidence>